<gene>
    <name evidence="1" type="ORF">PX653_21055</name>
</gene>
<keyword evidence="2" id="KW-1185">Reference proteome</keyword>
<dbReference type="Pfam" id="PF14375">
    <property type="entry name" value="Cys_rich_CWC"/>
    <property type="match status" value="1"/>
</dbReference>
<evidence type="ECO:0000313" key="1">
    <source>
        <dbReference type="EMBL" id="WEF31898.1"/>
    </source>
</evidence>
<dbReference type="EMBL" id="CP119083">
    <property type="protein sequence ID" value="WEF31898.1"/>
    <property type="molecule type" value="Genomic_DNA"/>
</dbReference>
<reference evidence="1 2" key="1">
    <citation type="submission" date="2023-02" db="EMBL/GenBank/DDBJ databases">
        <title>Gemone sequence of Telluria chitinolytica ACM 3522T.</title>
        <authorList>
            <person name="Frediansyah A."/>
            <person name="Miess H."/>
            <person name="Gross H."/>
        </authorList>
    </citation>
    <scope>NUCLEOTIDE SEQUENCE [LARGE SCALE GENOMIC DNA]</scope>
    <source>
        <strain evidence="1 2">ACM 3522</strain>
    </source>
</reference>
<dbReference type="Proteomes" id="UP001216510">
    <property type="component" value="Chromosome"/>
</dbReference>
<sequence>MSTCERCGATFHCAMADPGPDGQADTTPCWCTALPPAVPVPGKGAAVGCWCPACLRAHIAAQAARATPSG</sequence>
<name>A0ABY8B8Z0_9BURK</name>
<accession>A0ABY8B8Z0</accession>
<dbReference type="RefSeq" id="WP_277414666.1">
    <property type="nucleotide sequence ID" value="NZ_CP119083.1"/>
</dbReference>
<organism evidence="1 2">
    <name type="scientific">Pseudoduganella chitinolytica</name>
    <dbReference type="NCBI Taxonomy" id="34070"/>
    <lineage>
        <taxon>Bacteria</taxon>
        <taxon>Pseudomonadati</taxon>
        <taxon>Pseudomonadota</taxon>
        <taxon>Betaproteobacteria</taxon>
        <taxon>Burkholderiales</taxon>
        <taxon>Oxalobacteraceae</taxon>
        <taxon>Telluria group</taxon>
        <taxon>Pseudoduganella</taxon>
    </lineage>
</organism>
<dbReference type="InterPro" id="IPR032720">
    <property type="entry name" value="Cys_rich_CWC"/>
</dbReference>
<protein>
    <submittedName>
        <fullName evidence="1">Cysteine-rich CWC family protein</fullName>
    </submittedName>
</protein>
<evidence type="ECO:0000313" key="2">
    <source>
        <dbReference type="Proteomes" id="UP001216510"/>
    </source>
</evidence>
<proteinExistence type="predicted"/>